<sequence length="467" mass="51693">MKFSTFACLVLASVASVDAFAPSTPRAFVGAPVTSADVVKSARSTTELNMGLRSFFSRSKTTSSSQGITKDITEDQVRSLFYLWNSALATGDSKIVAKRYSKDPILLPTVSDTPRTDFASIKDYFDAFLQKKPQGQIVEGQITIGDGWAMDAGIYDFTMGIDGSKVRARYSYVYKFEGGEWKIAHHHSSVMPEGISIGTPITENEVRNLFYLWNDALATEDAATVASRYSKEAVLLPTVSDVPRTSNALITDYFKAFCQKKPQGTILESNVIIGTNWAQDAGIYEFTMGADGSKVKARYTFIYVFEDGQWKISHHHSSMMPEGTLPQAITKEEVRAQFGRWNDALATLDSKKVADRYSKNAVLLPTVSDTPRTDYALIKDYFDAFLLKKPQGVILEGDIIIGHNWAQDAGIYEFTMGATGDKVKARYSYVYVYEDGDWKISHHHSSVMPEAFLGPAKPAEEKEAVSA</sequence>
<dbReference type="EMBL" id="HBED01010142">
    <property type="protein sequence ID" value="CAD8300598.1"/>
    <property type="molecule type" value="Transcribed_RNA"/>
</dbReference>
<protein>
    <recommendedName>
        <fullName evidence="2">Calcium/calmodulin-dependent protein kinase II association-domain domain-containing protein</fullName>
    </recommendedName>
</protein>
<accession>A0A7R9VN03</accession>
<dbReference type="GO" id="GO:0004683">
    <property type="term" value="F:calcium/calmodulin-dependent protein kinase activity"/>
    <property type="evidence" value="ECO:0007669"/>
    <property type="project" value="InterPro"/>
</dbReference>
<organism evidence="3">
    <name type="scientific">Pseudictyota dubia</name>
    <dbReference type="NCBI Taxonomy" id="2749911"/>
    <lineage>
        <taxon>Eukaryota</taxon>
        <taxon>Sar</taxon>
        <taxon>Stramenopiles</taxon>
        <taxon>Ochrophyta</taxon>
        <taxon>Bacillariophyta</taxon>
        <taxon>Mediophyceae</taxon>
        <taxon>Biddulphiophycidae</taxon>
        <taxon>Eupodiscales</taxon>
        <taxon>Odontellaceae</taxon>
        <taxon>Pseudictyota</taxon>
    </lineage>
</organism>
<dbReference type="GO" id="GO:0005516">
    <property type="term" value="F:calmodulin binding"/>
    <property type="evidence" value="ECO:0007669"/>
    <property type="project" value="InterPro"/>
</dbReference>
<name>A0A7R9VN03_9STRA</name>
<feature type="domain" description="Calcium/calmodulin-dependent protein kinase II association-domain" evidence="2">
    <location>
        <begin position="203"/>
        <end position="321"/>
    </location>
</feature>
<dbReference type="Gene3D" id="3.10.450.50">
    <property type="match status" value="3"/>
</dbReference>
<feature type="domain" description="Calcium/calmodulin-dependent protein kinase II association-domain" evidence="2">
    <location>
        <begin position="76"/>
        <end position="192"/>
    </location>
</feature>
<dbReference type="Pfam" id="PF08332">
    <property type="entry name" value="CaMKII_AD"/>
    <property type="match status" value="3"/>
</dbReference>
<keyword evidence="1" id="KW-0732">Signal</keyword>
<feature type="domain" description="Calcium/calmodulin-dependent protein kinase II association-domain" evidence="2">
    <location>
        <begin position="331"/>
        <end position="449"/>
    </location>
</feature>
<dbReference type="AlphaFoldDB" id="A0A7R9VN03"/>
<dbReference type="InterPro" id="IPR013543">
    <property type="entry name" value="Ca/CaM-dep_prot_kinase-assoc"/>
</dbReference>
<feature type="signal peptide" evidence="1">
    <location>
        <begin position="1"/>
        <end position="19"/>
    </location>
</feature>
<reference evidence="3" key="1">
    <citation type="submission" date="2021-01" db="EMBL/GenBank/DDBJ databases">
        <authorList>
            <person name="Corre E."/>
            <person name="Pelletier E."/>
            <person name="Niang G."/>
            <person name="Scheremetjew M."/>
            <person name="Finn R."/>
            <person name="Kale V."/>
            <person name="Holt S."/>
            <person name="Cochrane G."/>
            <person name="Meng A."/>
            <person name="Brown T."/>
            <person name="Cohen L."/>
        </authorList>
    </citation>
    <scope>NUCLEOTIDE SEQUENCE</scope>
    <source>
        <strain evidence="3">CCMP147</strain>
    </source>
</reference>
<dbReference type="InterPro" id="IPR032710">
    <property type="entry name" value="NTF2-like_dom_sf"/>
</dbReference>
<evidence type="ECO:0000256" key="1">
    <source>
        <dbReference type="SAM" id="SignalP"/>
    </source>
</evidence>
<evidence type="ECO:0000313" key="3">
    <source>
        <dbReference type="EMBL" id="CAD8300598.1"/>
    </source>
</evidence>
<feature type="chain" id="PRO_5030866701" description="Calcium/calmodulin-dependent protein kinase II association-domain domain-containing protein" evidence="1">
    <location>
        <begin position="20"/>
        <end position="467"/>
    </location>
</feature>
<proteinExistence type="predicted"/>
<evidence type="ECO:0000259" key="2">
    <source>
        <dbReference type="Pfam" id="PF08332"/>
    </source>
</evidence>
<dbReference type="InterPro" id="IPR011944">
    <property type="entry name" value="Steroid_delta5-4_isomerase"/>
</dbReference>
<dbReference type="SUPFAM" id="SSF54427">
    <property type="entry name" value="NTF2-like"/>
    <property type="match status" value="3"/>
</dbReference>
<gene>
    <name evidence="3" type="ORF">TDUB1175_LOCUS5007</name>
</gene>
<dbReference type="NCBIfam" id="TIGR02246">
    <property type="entry name" value="SgcJ/EcaC family oxidoreductase"/>
    <property type="match status" value="3"/>
</dbReference>